<dbReference type="InterPro" id="IPR051333">
    <property type="entry name" value="CLIP_Serine_Protease"/>
</dbReference>
<dbReference type="PaxDb" id="546414-Deide_03660"/>
<dbReference type="InterPro" id="IPR009003">
    <property type="entry name" value="Peptidase_S1_PA"/>
</dbReference>
<dbReference type="PANTHER" id="PTHR24260">
    <property type="match status" value="1"/>
</dbReference>
<reference evidence="3 4" key="1">
    <citation type="journal article" date="2009" name="PLoS Genet.">
        <title>Alliance of proteomics and genomics to unravel the specificities of Sahara bacterium Deinococcus deserti.</title>
        <authorList>
            <person name="de Groot A."/>
            <person name="Dulermo R."/>
            <person name="Ortet P."/>
            <person name="Blanchard L."/>
            <person name="Guerin P."/>
            <person name="Fernandez B."/>
            <person name="Vacherie B."/>
            <person name="Dossat C."/>
            <person name="Jolivet E."/>
            <person name="Siguier P."/>
            <person name="Chandler M."/>
            <person name="Barakat M."/>
            <person name="Dedieu A."/>
            <person name="Barbe V."/>
            <person name="Heulin T."/>
            <person name="Sommer S."/>
            <person name="Achouak W."/>
            <person name="Armengaud J."/>
        </authorList>
    </citation>
    <scope>NUCLEOTIDE SEQUENCE [LARGE SCALE GENOMIC DNA]</scope>
    <source>
        <strain evidence="4">DSM 17065 / CIP 109153 / LMG 22923 / VCD115</strain>
    </source>
</reference>
<dbReference type="Gene3D" id="2.40.10.10">
    <property type="entry name" value="Trypsin-like serine proteases"/>
    <property type="match status" value="1"/>
</dbReference>
<dbReference type="PROSITE" id="PS00134">
    <property type="entry name" value="TRYPSIN_HIS"/>
    <property type="match status" value="1"/>
</dbReference>
<proteinExistence type="predicted"/>
<dbReference type="RefSeq" id="WP_012692311.1">
    <property type="nucleotide sequence ID" value="NC_012526.1"/>
</dbReference>
<dbReference type="InterPro" id="IPR018114">
    <property type="entry name" value="TRYPSIN_HIS"/>
</dbReference>
<dbReference type="GO" id="GO:0004252">
    <property type="term" value="F:serine-type endopeptidase activity"/>
    <property type="evidence" value="ECO:0007669"/>
    <property type="project" value="InterPro"/>
</dbReference>
<evidence type="ECO:0000259" key="2">
    <source>
        <dbReference type="PROSITE" id="PS50240"/>
    </source>
</evidence>
<keyword evidence="4" id="KW-1185">Reference proteome</keyword>
<feature type="domain" description="Peptidase S1" evidence="2">
    <location>
        <begin position="22"/>
        <end position="248"/>
    </location>
</feature>
<protein>
    <submittedName>
        <fullName evidence="3">Putative Peptidase S1 and S6, chymotrypsin</fullName>
    </submittedName>
</protein>
<dbReference type="PANTHER" id="PTHR24260:SF136">
    <property type="entry name" value="GH08193P-RELATED"/>
    <property type="match status" value="1"/>
</dbReference>
<dbReference type="Pfam" id="PF00089">
    <property type="entry name" value="Trypsin"/>
    <property type="match status" value="1"/>
</dbReference>
<organism evidence="3 4">
    <name type="scientific">Deinococcus deserti (strain DSM 17065 / CIP 109153 / LMG 22923 / VCD115)</name>
    <dbReference type="NCBI Taxonomy" id="546414"/>
    <lineage>
        <taxon>Bacteria</taxon>
        <taxon>Thermotogati</taxon>
        <taxon>Deinococcota</taxon>
        <taxon>Deinococci</taxon>
        <taxon>Deinococcales</taxon>
        <taxon>Deinococcaceae</taxon>
        <taxon>Deinococcus</taxon>
    </lineage>
</organism>
<dbReference type="EMBL" id="CP001114">
    <property type="protein sequence ID" value="ACO45188.1"/>
    <property type="molecule type" value="Genomic_DNA"/>
</dbReference>
<dbReference type="SMART" id="SM00020">
    <property type="entry name" value="Tryp_SPc"/>
    <property type="match status" value="1"/>
</dbReference>
<dbReference type="HOGENOM" id="CLU_1015016_0_0_0"/>
<dbReference type="InterPro" id="IPR043504">
    <property type="entry name" value="Peptidase_S1_PA_chymotrypsin"/>
</dbReference>
<keyword evidence="1" id="KW-0732">Signal</keyword>
<evidence type="ECO:0000313" key="3">
    <source>
        <dbReference type="EMBL" id="ACO45188.1"/>
    </source>
</evidence>
<dbReference type="InterPro" id="IPR001314">
    <property type="entry name" value="Peptidase_S1A"/>
</dbReference>
<name>C1CZT6_DEIDV</name>
<dbReference type="SUPFAM" id="SSF50494">
    <property type="entry name" value="Trypsin-like serine proteases"/>
    <property type="match status" value="1"/>
</dbReference>
<gene>
    <name evidence="3" type="ordered locus">Deide_03660</name>
</gene>
<dbReference type="PRINTS" id="PR00722">
    <property type="entry name" value="CHYMOTRYPSIN"/>
</dbReference>
<dbReference type="InterPro" id="IPR001254">
    <property type="entry name" value="Trypsin_dom"/>
</dbReference>
<dbReference type="OrthoDB" id="157324at2"/>
<dbReference type="GO" id="GO:0006508">
    <property type="term" value="P:proteolysis"/>
    <property type="evidence" value="ECO:0007669"/>
    <property type="project" value="InterPro"/>
</dbReference>
<feature type="chain" id="PRO_5002908254" evidence="1">
    <location>
        <begin position="22"/>
        <end position="250"/>
    </location>
</feature>
<evidence type="ECO:0000256" key="1">
    <source>
        <dbReference type="SAM" id="SignalP"/>
    </source>
</evidence>
<feature type="signal peptide" evidence="1">
    <location>
        <begin position="1"/>
        <end position="21"/>
    </location>
</feature>
<dbReference type="AlphaFoldDB" id="C1CZT6"/>
<evidence type="ECO:0000313" key="4">
    <source>
        <dbReference type="Proteomes" id="UP000002208"/>
    </source>
</evidence>
<sequence length="250" mass="26499">MHFPLKTAAALSSMLFASALAITYGQPDGNRHPFVGALVGEFGAQTYPYCSGTLISTTVFLTAAHCDLGQARVTVMFDSKYSRQTKLHTGTLHAHPQYGAAQNDPHDIAVVVFDKPVTGLTPARLPTRGQFDRLSPDQQFTSVGYGGQEAVNQPGGPVNGYLDTREYSFGTLNAVNPAWLRISQNPATGNGGTCYGDSGGPNFLGAGASETNLVAGTTITGDALCKSTNVTYRLDTDSARNFLERFVALP</sequence>
<dbReference type="PROSITE" id="PS50240">
    <property type="entry name" value="TRYPSIN_DOM"/>
    <property type="match status" value="1"/>
</dbReference>
<accession>C1CZT6</accession>
<dbReference type="Proteomes" id="UP000002208">
    <property type="component" value="Chromosome"/>
</dbReference>
<dbReference type="KEGG" id="ddr:Deide_03660"/>
<dbReference type="STRING" id="546414.Deide_03660"/>
<dbReference type="eggNOG" id="COG5640">
    <property type="taxonomic scope" value="Bacteria"/>
</dbReference>